<proteinExistence type="predicted"/>
<reference evidence="1 2" key="1">
    <citation type="submission" date="2024-04" db="EMBL/GenBank/DDBJ databases">
        <authorList>
            <person name="Rising A."/>
            <person name="Reimegard J."/>
            <person name="Sonavane S."/>
            <person name="Akerstrom W."/>
            <person name="Nylinder S."/>
            <person name="Hedman E."/>
            <person name="Kallberg Y."/>
        </authorList>
    </citation>
    <scope>NUCLEOTIDE SEQUENCE [LARGE SCALE GENOMIC DNA]</scope>
</reference>
<keyword evidence="2" id="KW-1185">Reference proteome</keyword>
<accession>A0AAV2BFK6</accession>
<dbReference type="AlphaFoldDB" id="A0AAV2BFK6"/>
<dbReference type="EMBL" id="CAXIEN010000354">
    <property type="protein sequence ID" value="CAL1294792.1"/>
    <property type="molecule type" value="Genomic_DNA"/>
</dbReference>
<dbReference type="Proteomes" id="UP001497382">
    <property type="component" value="Unassembled WGS sequence"/>
</dbReference>
<comment type="caution">
    <text evidence="1">The sequence shown here is derived from an EMBL/GenBank/DDBJ whole genome shotgun (WGS) entry which is preliminary data.</text>
</comment>
<sequence>MFCINFNLFYEKTSISKQFDAVLCKVDIDFFNNYIEHKDKAKLFFITSFIRMMKKHKVRMMNNDLKPSFDYKNIKYSY</sequence>
<organism evidence="1 2">
    <name type="scientific">Larinioides sclopetarius</name>
    <dbReference type="NCBI Taxonomy" id="280406"/>
    <lineage>
        <taxon>Eukaryota</taxon>
        <taxon>Metazoa</taxon>
        <taxon>Ecdysozoa</taxon>
        <taxon>Arthropoda</taxon>
        <taxon>Chelicerata</taxon>
        <taxon>Arachnida</taxon>
        <taxon>Araneae</taxon>
        <taxon>Araneomorphae</taxon>
        <taxon>Entelegynae</taxon>
        <taxon>Araneoidea</taxon>
        <taxon>Araneidae</taxon>
        <taxon>Larinioides</taxon>
    </lineage>
</organism>
<name>A0AAV2BFK6_9ARAC</name>
<evidence type="ECO:0000313" key="2">
    <source>
        <dbReference type="Proteomes" id="UP001497382"/>
    </source>
</evidence>
<evidence type="ECO:0000313" key="1">
    <source>
        <dbReference type="EMBL" id="CAL1294792.1"/>
    </source>
</evidence>
<protein>
    <submittedName>
        <fullName evidence="1">Uncharacterized protein</fullName>
    </submittedName>
</protein>
<gene>
    <name evidence="1" type="ORF">LARSCL_LOCUS18913</name>
</gene>